<dbReference type="PANTHER" id="PTHR30137">
    <property type="entry name" value="LUCIFERASE-LIKE MONOOXYGENASE"/>
    <property type="match status" value="1"/>
</dbReference>
<dbReference type="GO" id="GO:0005829">
    <property type="term" value="C:cytosol"/>
    <property type="evidence" value="ECO:0007669"/>
    <property type="project" value="TreeGrafter"/>
</dbReference>
<name>A0A3L7AI75_9MICO</name>
<keyword evidence="2" id="KW-0503">Monooxygenase</keyword>
<dbReference type="InterPro" id="IPR011251">
    <property type="entry name" value="Luciferase-like_dom"/>
</dbReference>
<comment type="caution">
    <text evidence="2">The sequence shown here is derived from an EMBL/GenBank/DDBJ whole genome shotgun (WGS) entry which is preliminary data.</text>
</comment>
<protein>
    <submittedName>
        <fullName evidence="2">Putative FMN-dependent luciferase-like monooxygenase</fullName>
    </submittedName>
</protein>
<keyword evidence="3" id="KW-1185">Reference proteome</keyword>
<feature type="domain" description="Luciferase-like" evidence="1">
    <location>
        <begin position="19"/>
        <end position="252"/>
    </location>
</feature>
<dbReference type="Proteomes" id="UP000269438">
    <property type="component" value="Unassembled WGS sequence"/>
</dbReference>
<keyword evidence="2" id="KW-0560">Oxidoreductase</keyword>
<evidence type="ECO:0000259" key="1">
    <source>
        <dbReference type="Pfam" id="PF00296"/>
    </source>
</evidence>
<proteinExistence type="predicted"/>
<dbReference type="GO" id="GO:0004497">
    <property type="term" value="F:monooxygenase activity"/>
    <property type="evidence" value="ECO:0007669"/>
    <property type="project" value="UniProtKB-KW"/>
</dbReference>
<dbReference type="EMBL" id="RCUY01000015">
    <property type="protein sequence ID" value="RLP79281.1"/>
    <property type="molecule type" value="Genomic_DNA"/>
</dbReference>
<sequence>MSTIRGEKKLGFFTRVLDQVGSGDRLRLALEQIVHAESFGYDSAWVAQHHFNPHEGGLPSPFVFLSHVAAHTQRIRLGTGIVTLPLENAVRVAEDAAVFDLLSGGRLELGVGSGGTPSAFATFGRNPADRSRDFAAGLRVLRQALAGEPLGRNRNRLSPPAPRLAEAIWQATFSPTGGTRAGRAGDGLLLSRTQQRSPRTPNLTLAEIQDPIVDAYLEALPAGVSPRISGARTVFVADDRRTALRFAEAGLRRAAAQFRAAGQIVLGDTLPELIAEFDVHLGTPEEVTASLSADPVLERATDLVFQVHSVDPPHEYILRSIELIATQVAPALGWAPAIGSPAPALS</sequence>
<dbReference type="SUPFAM" id="SSF51679">
    <property type="entry name" value="Bacterial luciferase-like"/>
    <property type="match status" value="1"/>
</dbReference>
<dbReference type="InterPro" id="IPR024003">
    <property type="entry name" value="Luciferase-like_KPN01858"/>
</dbReference>
<dbReference type="AlphaFoldDB" id="A0A3L7AI75"/>
<evidence type="ECO:0000313" key="2">
    <source>
        <dbReference type="EMBL" id="RLP79281.1"/>
    </source>
</evidence>
<dbReference type="InterPro" id="IPR036661">
    <property type="entry name" value="Luciferase-like_sf"/>
</dbReference>
<dbReference type="InterPro" id="IPR050766">
    <property type="entry name" value="Bact_Lucif_Oxidored"/>
</dbReference>
<dbReference type="PANTHER" id="PTHR30137:SF15">
    <property type="entry name" value="BLL6902 PROTEIN"/>
    <property type="match status" value="1"/>
</dbReference>
<gene>
    <name evidence="2" type="ORF">D9V34_15925</name>
</gene>
<dbReference type="Pfam" id="PF00296">
    <property type="entry name" value="Bac_luciferase"/>
    <property type="match status" value="1"/>
</dbReference>
<dbReference type="NCBIfam" id="TIGR04027">
    <property type="entry name" value="LLM_KPN_01858"/>
    <property type="match status" value="1"/>
</dbReference>
<reference evidence="2 3" key="1">
    <citation type="submission" date="2018-10" db="EMBL/GenBank/DDBJ databases">
        <authorList>
            <person name="Li J."/>
        </authorList>
    </citation>
    <scope>NUCLEOTIDE SEQUENCE [LARGE SCALE GENOMIC DNA]</scope>
    <source>
        <strain evidence="2 3">JCM 11654</strain>
    </source>
</reference>
<dbReference type="GO" id="GO:0016705">
    <property type="term" value="F:oxidoreductase activity, acting on paired donors, with incorporation or reduction of molecular oxygen"/>
    <property type="evidence" value="ECO:0007669"/>
    <property type="project" value="InterPro"/>
</dbReference>
<evidence type="ECO:0000313" key="3">
    <source>
        <dbReference type="Proteomes" id="UP000269438"/>
    </source>
</evidence>
<organism evidence="2 3">
    <name type="scientific">Mycetocola lacteus</name>
    <dbReference type="NCBI Taxonomy" id="76637"/>
    <lineage>
        <taxon>Bacteria</taxon>
        <taxon>Bacillati</taxon>
        <taxon>Actinomycetota</taxon>
        <taxon>Actinomycetes</taxon>
        <taxon>Micrococcales</taxon>
        <taxon>Microbacteriaceae</taxon>
        <taxon>Mycetocola</taxon>
    </lineage>
</organism>
<dbReference type="OrthoDB" id="7903015at2"/>
<accession>A0A3L7AI75</accession>
<dbReference type="Gene3D" id="3.20.20.30">
    <property type="entry name" value="Luciferase-like domain"/>
    <property type="match status" value="1"/>
</dbReference>
<dbReference type="RefSeq" id="WP_121689448.1">
    <property type="nucleotide sequence ID" value="NZ_RCUY01000015.1"/>
</dbReference>